<keyword evidence="2" id="KW-1133">Transmembrane helix</keyword>
<evidence type="ECO:0000313" key="3">
    <source>
        <dbReference type="EMBL" id="RWR11857.1"/>
    </source>
</evidence>
<protein>
    <submittedName>
        <fullName evidence="3">Uncharacterized protein</fullName>
    </submittedName>
</protein>
<gene>
    <name evidence="3" type="ORF">D4N35_007925</name>
</gene>
<name>A0A443IUR5_9BACI</name>
<feature type="transmembrane region" description="Helical" evidence="2">
    <location>
        <begin position="17"/>
        <end position="41"/>
    </location>
</feature>
<organism evidence="3 4">
    <name type="scientific">Siminovitchia fortis</name>
    <dbReference type="NCBI Taxonomy" id="254758"/>
    <lineage>
        <taxon>Bacteria</taxon>
        <taxon>Bacillati</taxon>
        <taxon>Bacillota</taxon>
        <taxon>Bacilli</taxon>
        <taxon>Bacillales</taxon>
        <taxon>Bacillaceae</taxon>
        <taxon>Siminovitchia</taxon>
    </lineage>
</organism>
<dbReference type="AlphaFoldDB" id="A0A443IUR5"/>
<dbReference type="Proteomes" id="UP000273811">
    <property type="component" value="Unassembled WGS sequence"/>
</dbReference>
<keyword evidence="2" id="KW-0472">Membrane</keyword>
<reference evidence="3" key="1">
    <citation type="submission" date="2018-12" db="EMBL/GenBank/DDBJ databases">
        <authorList>
            <person name="Sun L."/>
            <person name="Chen Z."/>
        </authorList>
    </citation>
    <scope>NUCLEOTIDE SEQUENCE [LARGE SCALE GENOMIC DNA]</scope>
    <source>
        <strain evidence="3">DSM 16012</strain>
    </source>
</reference>
<feature type="coiled-coil region" evidence="1">
    <location>
        <begin position="40"/>
        <end position="74"/>
    </location>
</feature>
<dbReference type="RefSeq" id="WP_120072232.1">
    <property type="nucleotide sequence ID" value="NZ_CP126113.1"/>
</dbReference>
<accession>A0A443IUR5</accession>
<dbReference type="OrthoDB" id="2971140at2"/>
<sequence>MLPDINLLPKYKRERSLLYILFLAGLILAILFTGFLGYQYITVHNELKETNEQNKELTKQKETLQVQTAEQESNQKEAMREAVAYAEKYVIPTSKLIDQLMTFLPTTGYMSQYNYNEGEVVIESHFETMTDASSYMAKLNASDFIKNPIVNRLETFELEAPEANADSEDEADNQAELSIFELLPRYQVTYSFEINPAQLKKETEENE</sequence>
<keyword evidence="4" id="KW-1185">Reference proteome</keyword>
<keyword evidence="2" id="KW-0812">Transmembrane</keyword>
<dbReference type="InterPro" id="IPR052534">
    <property type="entry name" value="Extracell_DNA_Util/SecSys_Comp"/>
</dbReference>
<proteinExistence type="predicted"/>
<evidence type="ECO:0000256" key="2">
    <source>
        <dbReference type="SAM" id="Phobius"/>
    </source>
</evidence>
<evidence type="ECO:0000313" key="4">
    <source>
        <dbReference type="Proteomes" id="UP000273811"/>
    </source>
</evidence>
<evidence type="ECO:0000256" key="1">
    <source>
        <dbReference type="SAM" id="Coils"/>
    </source>
</evidence>
<dbReference type="PANTHER" id="PTHR40278:SF1">
    <property type="entry name" value="DNA UTILIZATION PROTEIN HOFN"/>
    <property type="match status" value="1"/>
</dbReference>
<comment type="caution">
    <text evidence="3">The sequence shown here is derived from an EMBL/GenBank/DDBJ whole genome shotgun (WGS) entry which is preliminary data.</text>
</comment>
<keyword evidence="1" id="KW-0175">Coiled coil</keyword>
<dbReference type="PANTHER" id="PTHR40278">
    <property type="entry name" value="DNA UTILIZATION PROTEIN HOFN"/>
    <property type="match status" value="1"/>
</dbReference>
<dbReference type="EMBL" id="QYTU02000014">
    <property type="protein sequence ID" value="RWR11857.1"/>
    <property type="molecule type" value="Genomic_DNA"/>
</dbReference>